<keyword evidence="3" id="KW-1185">Reference proteome</keyword>
<evidence type="ECO:0000313" key="2">
    <source>
        <dbReference type="EMBL" id="ABD82366.1"/>
    </source>
</evidence>
<dbReference type="OrthoDB" id="278639at2"/>
<dbReference type="InterPro" id="IPR036513">
    <property type="entry name" value="STAS_dom_sf"/>
</dbReference>
<dbReference type="EMBL" id="CP000282">
    <property type="protein sequence ID" value="ABD82366.1"/>
    <property type="molecule type" value="Genomic_DNA"/>
</dbReference>
<dbReference type="eggNOG" id="COG1366">
    <property type="taxonomic scope" value="Bacteria"/>
</dbReference>
<dbReference type="CDD" id="cd07043">
    <property type="entry name" value="STAS_anti-anti-sigma_factors"/>
    <property type="match status" value="1"/>
</dbReference>
<dbReference type="HOGENOM" id="CLU_173888_0_0_6"/>
<gene>
    <name evidence="2" type="ordered locus">Sde_3109</name>
</gene>
<dbReference type="AlphaFoldDB" id="Q21G13"/>
<dbReference type="Proteomes" id="UP000001947">
    <property type="component" value="Chromosome"/>
</dbReference>
<dbReference type="STRING" id="203122.Sde_3109"/>
<accession>Q21G13</accession>
<dbReference type="PROSITE" id="PS50801">
    <property type="entry name" value="STAS"/>
    <property type="match status" value="1"/>
</dbReference>
<dbReference type="Gene3D" id="3.30.750.24">
    <property type="entry name" value="STAS domain"/>
    <property type="match status" value="1"/>
</dbReference>
<name>Q21G13_SACD2</name>
<dbReference type="GeneID" id="98614742"/>
<dbReference type="PANTHER" id="PTHR35849:SF2">
    <property type="entry name" value="BLR2341 PROTEIN"/>
    <property type="match status" value="1"/>
</dbReference>
<dbReference type="InterPro" id="IPR058548">
    <property type="entry name" value="MlaB-like_STAS"/>
</dbReference>
<protein>
    <submittedName>
        <fullName evidence="2">Sulfate transporter/antisigma-factor antagonist STAS</fullName>
    </submittedName>
</protein>
<proteinExistence type="predicted"/>
<organism evidence="2 3">
    <name type="scientific">Saccharophagus degradans (strain 2-40 / ATCC 43961 / DSM 17024)</name>
    <dbReference type="NCBI Taxonomy" id="203122"/>
    <lineage>
        <taxon>Bacteria</taxon>
        <taxon>Pseudomonadati</taxon>
        <taxon>Pseudomonadota</taxon>
        <taxon>Gammaproteobacteria</taxon>
        <taxon>Cellvibrionales</taxon>
        <taxon>Cellvibrionaceae</taxon>
        <taxon>Saccharophagus</taxon>
    </lineage>
</organism>
<dbReference type="KEGG" id="sde:Sde_3109"/>
<dbReference type="RefSeq" id="WP_011469582.1">
    <property type="nucleotide sequence ID" value="NC_007912.1"/>
</dbReference>
<dbReference type="Pfam" id="PF13466">
    <property type="entry name" value="STAS_2"/>
    <property type="match status" value="1"/>
</dbReference>
<dbReference type="InterPro" id="IPR002645">
    <property type="entry name" value="STAS_dom"/>
</dbReference>
<evidence type="ECO:0000313" key="3">
    <source>
        <dbReference type="Proteomes" id="UP000001947"/>
    </source>
</evidence>
<feature type="domain" description="STAS" evidence="1">
    <location>
        <begin position="1"/>
        <end position="98"/>
    </location>
</feature>
<evidence type="ECO:0000259" key="1">
    <source>
        <dbReference type="PROSITE" id="PS50801"/>
    </source>
</evidence>
<sequence>MSQLTVFEVPERFTIAQAQQVYEQLNGLLENNDVENIVLDATDVVKIDAAGLQLLLSFYRTATKFHKPVQWRNPSAELIDSANILGLAAELALDNTVN</sequence>
<dbReference type="SUPFAM" id="SSF52091">
    <property type="entry name" value="SpoIIaa-like"/>
    <property type="match status" value="1"/>
</dbReference>
<reference evidence="2 3" key="1">
    <citation type="journal article" date="2008" name="PLoS Genet.">
        <title>Complete genome sequence of the complex carbohydrate-degrading marine bacterium, Saccharophagus degradans strain 2-40 T.</title>
        <authorList>
            <person name="Weiner R.M."/>
            <person name="Taylor L.E.II."/>
            <person name="Henrissat B."/>
            <person name="Hauser L."/>
            <person name="Land M."/>
            <person name="Coutinho P.M."/>
            <person name="Rancurel C."/>
            <person name="Saunders E.H."/>
            <person name="Longmire A.G."/>
            <person name="Zhang H."/>
            <person name="Bayer E.A."/>
            <person name="Gilbert H.J."/>
            <person name="Larimer F."/>
            <person name="Zhulin I.B."/>
            <person name="Ekborg N.A."/>
            <person name="Lamed R."/>
            <person name="Richardson P.M."/>
            <person name="Borovok I."/>
            <person name="Hutcheson S."/>
        </authorList>
    </citation>
    <scope>NUCLEOTIDE SEQUENCE [LARGE SCALE GENOMIC DNA]</scope>
    <source>
        <strain evidence="3">2-40 / ATCC 43961 / DSM 17024</strain>
    </source>
</reference>
<dbReference type="InterPro" id="IPR052746">
    <property type="entry name" value="MlaB_ABC_Transporter"/>
</dbReference>
<dbReference type="PANTHER" id="PTHR35849">
    <property type="entry name" value="BLR2341 PROTEIN"/>
    <property type="match status" value="1"/>
</dbReference>